<reference evidence="2" key="2">
    <citation type="submission" date="2025-08" db="UniProtKB">
        <authorList>
            <consortium name="RefSeq"/>
        </authorList>
    </citation>
    <scope>IDENTIFICATION</scope>
    <source>
        <tissue evidence="2">Leaf</tissue>
    </source>
</reference>
<dbReference type="Proteomes" id="UP000790787">
    <property type="component" value="Chromosome 22"/>
</dbReference>
<name>A0AC58TUA1_TOBAC</name>
<protein>
    <submittedName>
        <fullName evidence="2">Premnaspirodiene oxygenase-like</fullName>
    </submittedName>
</protein>
<evidence type="ECO:0000313" key="2">
    <source>
        <dbReference type="RefSeq" id="XP_075100801.1"/>
    </source>
</evidence>
<proteinExistence type="predicted"/>
<keyword evidence="1" id="KW-1185">Reference proteome</keyword>
<accession>A0AC58TUA1</accession>
<organism evidence="1 2">
    <name type="scientific">Nicotiana tabacum</name>
    <name type="common">Common tobacco</name>
    <dbReference type="NCBI Taxonomy" id="4097"/>
    <lineage>
        <taxon>Eukaryota</taxon>
        <taxon>Viridiplantae</taxon>
        <taxon>Streptophyta</taxon>
        <taxon>Embryophyta</taxon>
        <taxon>Tracheophyta</taxon>
        <taxon>Spermatophyta</taxon>
        <taxon>Magnoliopsida</taxon>
        <taxon>eudicotyledons</taxon>
        <taxon>Gunneridae</taxon>
        <taxon>Pentapetalae</taxon>
        <taxon>asterids</taxon>
        <taxon>lamiids</taxon>
        <taxon>Solanales</taxon>
        <taxon>Solanaceae</taxon>
        <taxon>Nicotianoideae</taxon>
        <taxon>Nicotianeae</taxon>
        <taxon>Nicotiana</taxon>
    </lineage>
</organism>
<sequence length="277" mass="31687">MTSVRSRLVNAHQKVDEIMEDILNKHIENKSAGNKGNGEFGGEDLVDVFLRIKENAELQFPITNDHIKAVVFDIFIAGSETSSTTIIWALSEMMKNPNIMAKAQSEVRQVFKGKSNDEEDLEKLTYLDLVIKETLRLHTPFPLLPRECREQTDIDGYTIPLRTRVLVNAWALARDPESWNDPECFIPERFENSLIDYMGNFFEFIPFGAGRRACPGMQFGLANVRHALAQLLHHFEWELPYGTNPKDLDMTESHGLSAAKQQDLYLVPINHRNDEEL</sequence>
<reference evidence="1" key="1">
    <citation type="journal article" date="2014" name="Nat. Commun.">
        <title>The tobacco genome sequence and its comparison with those of tomato and potato.</title>
        <authorList>
            <person name="Sierro N."/>
            <person name="Battey J.N."/>
            <person name="Ouadi S."/>
            <person name="Bakaher N."/>
            <person name="Bovet L."/>
            <person name="Willig A."/>
            <person name="Goepfert S."/>
            <person name="Peitsch M.C."/>
            <person name="Ivanov N.V."/>
        </authorList>
    </citation>
    <scope>NUCLEOTIDE SEQUENCE [LARGE SCALE GENOMIC DNA]</scope>
</reference>
<dbReference type="RefSeq" id="XP_075100801.1">
    <property type="nucleotide sequence ID" value="XM_075244700.1"/>
</dbReference>
<gene>
    <name evidence="2" type="primary">LOC142176636</name>
</gene>
<evidence type="ECO:0000313" key="1">
    <source>
        <dbReference type="Proteomes" id="UP000790787"/>
    </source>
</evidence>